<name>D3IZ05_PINMO</name>
<dbReference type="PANTHER" id="PTHR31048">
    <property type="entry name" value="OS03G0233200 PROTEIN"/>
    <property type="match status" value="1"/>
</dbReference>
<feature type="disulfide bond" evidence="1">
    <location>
        <begin position="157"/>
        <end position="240"/>
    </location>
</feature>
<dbReference type="Gene3D" id="2.60.110.10">
    <property type="entry name" value="Thaumatin"/>
    <property type="match status" value="1"/>
</dbReference>
<evidence type="ECO:0000313" key="2">
    <source>
        <dbReference type="EMBL" id="ADB97925.1"/>
    </source>
</evidence>
<feature type="disulfide bond" evidence="1">
    <location>
        <begin position="162"/>
        <end position="223"/>
    </location>
</feature>
<feature type="disulfide bond" evidence="1">
    <location>
        <begin position="88"/>
        <end position="97"/>
    </location>
</feature>
<dbReference type="InterPro" id="IPR001938">
    <property type="entry name" value="Thaumatin"/>
</dbReference>
<dbReference type="SMR" id="D3IZ05"/>
<organism evidence="2">
    <name type="scientific">Pinus monticola</name>
    <name type="common">Western white pine</name>
    <name type="synonym">Strobus monticola</name>
    <dbReference type="NCBI Taxonomy" id="3345"/>
    <lineage>
        <taxon>Eukaryota</taxon>
        <taxon>Viridiplantae</taxon>
        <taxon>Streptophyta</taxon>
        <taxon>Embryophyta</taxon>
        <taxon>Tracheophyta</taxon>
        <taxon>Spermatophyta</taxon>
        <taxon>Pinopsida</taxon>
        <taxon>Pinidae</taxon>
        <taxon>Conifers I</taxon>
        <taxon>Pinales</taxon>
        <taxon>Pinaceae</taxon>
        <taxon>Pinus</taxon>
        <taxon>Pinus subgen. Strobus</taxon>
    </lineage>
</organism>
<dbReference type="Pfam" id="PF00314">
    <property type="entry name" value="Thaumatin"/>
    <property type="match status" value="1"/>
</dbReference>
<feature type="disulfide bond" evidence="1">
    <location>
        <begin position="189"/>
        <end position="198"/>
    </location>
</feature>
<proteinExistence type="evidence at transcript level"/>
<dbReference type="FunFam" id="2.60.110.10:FF:000004">
    <property type="entry name" value="THAUMATIN-LIKE PROTEIN 1"/>
    <property type="match status" value="1"/>
</dbReference>
<dbReference type="EMBL" id="GQ329659">
    <property type="protein sequence ID" value="ADB97925.1"/>
    <property type="molecule type" value="mRNA"/>
</dbReference>
<dbReference type="PIRSF" id="PIRSF002703">
    <property type="entry name" value="Thaumatin"/>
    <property type="match status" value="1"/>
</dbReference>
<dbReference type="CDD" id="cd09218">
    <property type="entry name" value="TLP-PA"/>
    <property type="match status" value="1"/>
</dbReference>
<keyword evidence="1" id="KW-1015">Disulfide bond</keyword>
<reference evidence="2" key="2">
    <citation type="journal article" date="2010" name="Planta">
        <title>Expression profiling of a complex thaumatin-like protein family in western white pine.</title>
        <authorList>
            <person name="Liu J.J."/>
            <person name="Zamani A."/>
            <person name="Ekramoddoullah A.K."/>
        </authorList>
    </citation>
    <scope>NUCLEOTIDE SEQUENCE</scope>
</reference>
<accession>D3IZ05</accession>
<dbReference type="AlphaFoldDB" id="D3IZ05"/>
<reference evidence="2" key="1">
    <citation type="submission" date="2009-06" db="EMBL/GenBank/DDBJ databases">
        <authorList>
            <person name="Liu J.-J."/>
        </authorList>
    </citation>
    <scope>NUCLEOTIDE SEQUENCE</scope>
</reference>
<dbReference type="PRINTS" id="PR00347">
    <property type="entry name" value="THAUMATIN"/>
</dbReference>
<evidence type="ECO:0000256" key="1">
    <source>
        <dbReference type="PIRSR" id="PIRSR002703-1"/>
    </source>
</evidence>
<gene>
    <name evidence="2" type="primary">TLP-L1</name>
</gene>
<dbReference type="InterPro" id="IPR037176">
    <property type="entry name" value="Osmotin/thaumatin-like_sf"/>
</dbReference>
<feature type="disulfide bond" evidence="1">
    <location>
        <begin position="40"/>
        <end position="251"/>
    </location>
</feature>
<feature type="disulfide bond" evidence="1">
    <location>
        <begin position="199"/>
        <end position="210"/>
    </location>
</feature>
<feature type="disulfide bond" evidence="1">
    <location>
        <begin position="102"/>
        <end position="108"/>
    </location>
</feature>
<dbReference type="SUPFAM" id="SSF49870">
    <property type="entry name" value="Osmotin, thaumatin-like protein"/>
    <property type="match status" value="1"/>
</dbReference>
<protein>
    <submittedName>
        <fullName evidence="2">Thaumatin-like protein L1</fullName>
    </submittedName>
</protein>
<dbReference type="PROSITE" id="PS51367">
    <property type="entry name" value="THAUMATIN_2"/>
    <property type="match status" value="1"/>
</dbReference>
<feature type="disulfide bond" evidence="1">
    <location>
        <begin position="170"/>
        <end position="185"/>
    </location>
</feature>
<sequence length="252" mass="26982">MGLILRSRALALLLILFSGGAIMVICAKTSPLTITIMNSCPTTIWPGLQASEGHDVLEQGGFALESLKSRSFSVANPWNGVVWARTGCSFSGEKGSCLTGDCDGKLQCNGTGGRNPVTLAQLSLHHGGNDVSSYTLSLVNGFNLPLTFTPHGGRGRCGIPRCMANMLESCPKELQVKNGDNVIACKTACQAFRTDAYCCTSQHYNGSRTCPPTTYSQIFKRACPNAFAYPDDNPALVHNCVTPNEIKLIFCH</sequence>
<dbReference type="SMART" id="SM00205">
    <property type="entry name" value="THN"/>
    <property type="match status" value="1"/>
</dbReference>